<protein>
    <recommendedName>
        <fullName evidence="2">Mannose-1-phosphate guanyltransferase C-terminal domain-containing protein</fullName>
    </recommendedName>
</protein>
<dbReference type="Pfam" id="PF25087">
    <property type="entry name" value="GMPPB_C"/>
    <property type="match status" value="1"/>
</dbReference>
<evidence type="ECO:0000313" key="3">
    <source>
        <dbReference type="EMBL" id="OGG44264.1"/>
    </source>
</evidence>
<dbReference type="EMBL" id="MFKF01000409">
    <property type="protein sequence ID" value="OGG44264.1"/>
    <property type="molecule type" value="Genomic_DNA"/>
</dbReference>
<name>A0A1F6C509_HANXR</name>
<dbReference type="Gene3D" id="3.90.550.10">
    <property type="entry name" value="Spore Coat Polysaccharide Biosynthesis Protein SpsA, Chain A"/>
    <property type="match status" value="1"/>
</dbReference>
<accession>A0A1F6C509</accession>
<keyword evidence="1" id="KW-0472">Membrane</keyword>
<comment type="caution">
    <text evidence="3">The sequence shown here is derived from an EMBL/GenBank/DDBJ whole genome shotgun (WGS) entry which is preliminary data.</text>
</comment>
<reference evidence="3 4" key="1">
    <citation type="journal article" date="2016" name="Nat. Commun.">
        <title>Thousands of microbial genomes shed light on interconnected biogeochemical processes in an aquifer system.</title>
        <authorList>
            <person name="Anantharaman K."/>
            <person name="Brown C.T."/>
            <person name="Hug L.A."/>
            <person name="Sharon I."/>
            <person name="Castelle C.J."/>
            <person name="Probst A.J."/>
            <person name="Thomas B.C."/>
            <person name="Singh A."/>
            <person name="Wilkins M.J."/>
            <person name="Karaoz U."/>
            <person name="Brodie E.L."/>
            <person name="Williams K.H."/>
            <person name="Hubbard S.S."/>
            <person name="Banfield J.F."/>
        </authorList>
    </citation>
    <scope>NUCLEOTIDE SEQUENCE [LARGE SCALE GENOMIC DNA]</scope>
    <source>
        <strain evidence="4">RIFCSPLOWO2_12_FULL_64_10</strain>
    </source>
</reference>
<keyword evidence="1" id="KW-0812">Transmembrane</keyword>
<dbReference type="Proteomes" id="UP000178606">
    <property type="component" value="Unassembled WGS sequence"/>
</dbReference>
<organism evidence="3 4">
    <name type="scientific">Handelsmanbacteria sp. (strain RIFCSPLOWO2_12_FULL_64_10)</name>
    <dbReference type="NCBI Taxonomy" id="1817868"/>
    <lineage>
        <taxon>Bacteria</taxon>
        <taxon>Candidatus Handelsmaniibacteriota</taxon>
    </lineage>
</organism>
<dbReference type="InterPro" id="IPR056729">
    <property type="entry name" value="GMPPB_C"/>
</dbReference>
<proteinExistence type="predicted"/>
<dbReference type="InterPro" id="IPR050486">
    <property type="entry name" value="Mannose-1P_guanyltransferase"/>
</dbReference>
<evidence type="ECO:0000259" key="2">
    <source>
        <dbReference type="Pfam" id="PF25087"/>
    </source>
</evidence>
<dbReference type="InterPro" id="IPR029044">
    <property type="entry name" value="Nucleotide-diphossugar_trans"/>
</dbReference>
<dbReference type="InterPro" id="IPR011004">
    <property type="entry name" value="Trimer_LpxA-like_sf"/>
</dbReference>
<gene>
    <name evidence="3" type="ORF">A3F84_14905</name>
</gene>
<dbReference type="Gene3D" id="2.160.10.10">
    <property type="entry name" value="Hexapeptide repeat proteins"/>
    <property type="match status" value="1"/>
</dbReference>
<evidence type="ECO:0000313" key="4">
    <source>
        <dbReference type="Proteomes" id="UP000178606"/>
    </source>
</evidence>
<dbReference type="SUPFAM" id="SSF53448">
    <property type="entry name" value="Nucleotide-diphospho-sugar transferases"/>
    <property type="match status" value="1"/>
</dbReference>
<keyword evidence="1" id="KW-1133">Transmembrane helix</keyword>
<dbReference type="AlphaFoldDB" id="A0A1F6C509"/>
<feature type="transmembrane region" description="Helical" evidence="1">
    <location>
        <begin position="329"/>
        <end position="352"/>
    </location>
</feature>
<sequence>MATGHPIPPDEPYPAPMFPLVDRPFIQHVVEFLVDQGVTEFDFILHHAPEKIEHLLGDGGRWGSRFRFHLARDPARPYRLLRGVGFNGEREPLLLVHADRLPHVQLAQIPPAPEGPVLFCWRDRRNPSNGRVGGWPRWTGWAWLSTPCVAGLPGDPDEDGLGAYLASAARRKGAFVEVSEPLSAQSPEALLTAHRRVLTRAFTGLLLTGREAEEGIWMSRNVSLHPTARLIPPVYIGENCRIGAGAQLGPNTAVGRDCVLDARCSVAHSAIFPGSYVGEDLELADVVVDRNRLINVRVGTAVSVADEFILGDVADSHLREWLSGALSRVIAVALLALTWPVLLATALCLKLMRNGPALHRRGVVRLPAPPDEAAWREFYLWSFSPDAAPGENGGVRDLLLRFLPALVNVAKGELHLVGVPPRTRGEIRGLPHDWQALYLRAKSGIVTEASVHCGDAPTPDELYSAEAFYSVTAGVRRDLKLLIGYVGGKRDIR</sequence>
<dbReference type="SUPFAM" id="SSF51161">
    <property type="entry name" value="Trimeric LpxA-like enzymes"/>
    <property type="match status" value="1"/>
</dbReference>
<feature type="domain" description="Mannose-1-phosphate guanyltransferase C-terminal" evidence="2">
    <location>
        <begin position="231"/>
        <end position="312"/>
    </location>
</feature>
<evidence type="ECO:0000256" key="1">
    <source>
        <dbReference type="SAM" id="Phobius"/>
    </source>
</evidence>
<dbReference type="PANTHER" id="PTHR22572">
    <property type="entry name" value="SUGAR-1-PHOSPHATE GUANYL TRANSFERASE"/>
    <property type="match status" value="1"/>
</dbReference>